<accession>A0A9N8HB50</accession>
<organism evidence="2 3">
    <name type="scientific">Seminavis robusta</name>
    <dbReference type="NCBI Taxonomy" id="568900"/>
    <lineage>
        <taxon>Eukaryota</taxon>
        <taxon>Sar</taxon>
        <taxon>Stramenopiles</taxon>
        <taxon>Ochrophyta</taxon>
        <taxon>Bacillariophyta</taxon>
        <taxon>Bacillariophyceae</taxon>
        <taxon>Bacillariophycidae</taxon>
        <taxon>Naviculales</taxon>
        <taxon>Naviculaceae</taxon>
        <taxon>Seminavis</taxon>
    </lineage>
</organism>
<gene>
    <name evidence="2" type="ORF">SEMRO_170_G075370.1</name>
</gene>
<evidence type="ECO:0000313" key="3">
    <source>
        <dbReference type="Proteomes" id="UP001153069"/>
    </source>
</evidence>
<dbReference type="Proteomes" id="UP001153069">
    <property type="component" value="Unassembled WGS sequence"/>
</dbReference>
<keyword evidence="3" id="KW-1185">Reference proteome</keyword>
<sequence>MKVSSMLFQIGLAAAFVFPNVLALTQTLQSSVRLDFLFFDDVKLREATACEIDGLMIRTSEWFFLQLQETFPSLESFQAVFVGQTIDVAAEYPEYPITLNFNAIAEIAQGATHTTADLFTAMESLNFNNYITDAVWTESQTGGLFEDVHGTALIAREATDDGTGNVPMDTNMGCADDEDMDDLQPGNTETENGLAIDSEDCATALQAYRESNGENFYQVKLECLQSSECASAVPASIAKTSGINTAAMHIQDAEIACNFTEHTAHSEWSDCVTRDTEESVDLGNLLNFTASDDDWPMIKRVTGYNYTDNLEWGITKGCGNDNHVYLLYRNGGSGAAEGSYSIIGYQSWASFLEKGNFIHGSGEVDAQGISGIAPGQCAYGNQFATKLIGSCRLIGEGLQDVGSDAHEDDNSENTDEEDNSDSSSVSRGCRISYFVSGCAWTWFTSLVLKAV</sequence>
<feature type="region of interest" description="Disordered" evidence="1">
    <location>
        <begin position="402"/>
        <end position="426"/>
    </location>
</feature>
<comment type="caution">
    <text evidence="2">The sequence shown here is derived from an EMBL/GenBank/DDBJ whole genome shotgun (WGS) entry which is preliminary data.</text>
</comment>
<reference evidence="2" key="1">
    <citation type="submission" date="2020-06" db="EMBL/GenBank/DDBJ databases">
        <authorList>
            <consortium name="Plant Systems Biology data submission"/>
        </authorList>
    </citation>
    <scope>NUCLEOTIDE SEQUENCE</scope>
    <source>
        <strain evidence="2">D6</strain>
    </source>
</reference>
<evidence type="ECO:0000313" key="2">
    <source>
        <dbReference type="EMBL" id="CAB9503578.1"/>
    </source>
</evidence>
<dbReference type="AlphaFoldDB" id="A0A9N8HB50"/>
<feature type="compositionally biased region" description="Acidic residues" evidence="1">
    <location>
        <begin position="406"/>
        <end position="420"/>
    </location>
</feature>
<dbReference type="EMBL" id="CAICTM010000169">
    <property type="protein sequence ID" value="CAB9503578.1"/>
    <property type="molecule type" value="Genomic_DNA"/>
</dbReference>
<name>A0A9N8HB50_9STRA</name>
<evidence type="ECO:0000256" key="1">
    <source>
        <dbReference type="SAM" id="MobiDB-lite"/>
    </source>
</evidence>
<proteinExistence type="predicted"/>
<protein>
    <submittedName>
        <fullName evidence="2">Uncharacterized protein</fullName>
    </submittedName>
</protein>